<keyword evidence="6" id="KW-0479">Metal-binding</keyword>
<evidence type="ECO:0000256" key="11">
    <source>
        <dbReference type="ARBA" id="ARBA00023033"/>
    </source>
</evidence>
<evidence type="ECO:0000256" key="1">
    <source>
        <dbReference type="ARBA" id="ARBA00001971"/>
    </source>
</evidence>
<protein>
    <recommendedName>
        <fullName evidence="5">unspecific monooxygenase</fullName>
        <ecNumber evidence="5">1.14.14.1</ecNumber>
    </recommendedName>
</protein>
<sequence length="127" mass="14353">MNWKEKRGCYPIRPSANIREPLKKRWTGTLTSLWSQEAQETLGTVKGAVASPAVALICSLALRHPKRGKRICAGEGLARMELFLFLTSILQNFKLKPLMDPKEIDITPRLSSMTNVPVFYRVCVIPR</sequence>
<reference evidence="13 14" key="1">
    <citation type="journal article" date="2022" name="Gigascience">
        <title>A chromosome-level genome assembly and annotation of the desert horned lizard, Phrynosoma platyrhinos, provides insight into chromosomal rearrangements among reptiles.</title>
        <authorList>
            <person name="Koochekian N."/>
            <person name="Ascanio A."/>
            <person name="Farleigh K."/>
            <person name="Card D.C."/>
            <person name="Schield D.R."/>
            <person name="Castoe T.A."/>
            <person name="Jezkova T."/>
        </authorList>
    </citation>
    <scope>NUCLEOTIDE SEQUENCE [LARGE SCALE GENOMIC DNA]</scope>
    <source>
        <strain evidence="13">NK-2021</strain>
    </source>
</reference>
<evidence type="ECO:0000256" key="2">
    <source>
        <dbReference type="ARBA" id="ARBA00004174"/>
    </source>
</evidence>
<organism evidence="13 14">
    <name type="scientific">Phrynosoma platyrhinos</name>
    <name type="common">Desert horned lizard</name>
    <dbReference type="NCBI Taxonomy" id="52577"/>
    <lineage>
        <taxon>Eukaryota</taxon>
        <taxon>Metazoa</taxon>
        <taxon>Chordata</taxon>
        <taxon>Craniata</taxon>
        <taxon>Vertebrata</taxon>
        <taxon>Euteleostomi</taxon>
        <taxon>Lepidosauria</taxon>
        <taxon>Squamata</taxon>
        <taxon>Bifurcata</taxon>
        <taxon>Unidentata</taxon>
        <taxon>Episquamata</taxon>
        <taxon>Toxicofera</taxon>
        <taxon>Iguania</taxon>
        <taxon>Phrynosomatidae</taxon>
        <taxon>Phrynosomatinae</taxon>
        <taxon>Phrynosoma</taxon>
    </lineage>
</organism>
<evidence type="ECO:0000256" key="12">
    <source>
        <dbReference type="ARBA" id="ARBA00023136"/>
    </source>
</evidence>
<name>A0ABQ7SS94_PHRPL</name>
<keyword evidence="14" id="KW-1185">Reference proteome</keyword>
<gene>
    <name evidence="13" type="ORF">JD844_020197</name>
</gene>
<dbReference type="PANTHER" id="PTHR24300:SF356">
    <property type="entry name" value="CYTOCHROME P450 2E1"/>
    <property type="match status" value="1"/>
</dbReference>
<dbReference type="Gene3D" id="1.10.630.10">
    <property type="entry name" value="Cytochrome P450"/>
    <property type="match status" value="1"/>
</dbReference>
<dbReference type="InterPro" id="IPR001128">
    <property type="entry name" value="Cyt_P450"/>
</dbReference>
<keyword evidence="8" id="KW-0492">Microsome</keyword>
<comment type="caution">
    <text evidence="13">The sequence shown here is derived from an EMBL/GenBank/DDBJ whole genome shotgun (WGS) entry which is preliminary data.</text>
</comment>
<evidence type="ECO:0000256" key="5">
    <source>
        <dbReference type="ARBA" id="ARBA00012109"/>
    </source>
</evidence>
<dbReference type="PANTHER" id="PTHR24300">
    <property type="entry name" value="CYTOCHROME P450 508A4-RELATED"/>
    <property type="match status" value="1"/>
</dbReference>
<dbReference type="Pfam" id="PF00067">
    <property type="entry name" value="p450"/>
    <property type="match status" value="1"/>
</dbReference>
<keyword evidence="12" id="KW-0472">Membrane</keyword>
<dbReference type="PRINTS" id="PR00463">
    <property type="entry name" value="EP450I"/>
</dbReference>
<comment type="cofactor">
    <cofactor evidence="1">
        <name>heme</name>
        <dbReference type="ChEBI" id="CHEBI:30413"/>
    </cofactor>
</comment>
<keyword evidence="11" id="KW-0503">Monooxygenase</keyword>
<evidence type="ECO:0000256" key="6">
    <source>
        <dbReference type="ARBA" id="ARBA00022723"/>
    </source>
</evidence>
<accession>A0ABQ7SS94</accession>
<comment type="subcellular location">
    <subcellularLocation>
        <location evidence="3">Endoplasmic reticulum membrane</location>
        <topology evidence="3">Peripheral membrane protein</topology>
    </subcellularLocation>
    <subcellularLocation>
        <location evidence="2">Microsome membrane</location>
        <topology evidence="2">Peripheral membrane protein</topology>
    </subcellularLocation>
</comment>
<keyword evidence="10" id="KW-0408">Iron</keyword>
<evidence type="ECO:0000256" key="3">
    <source>
        <dbReference type="ARBA" id="ARBA00004406"/>
    </source>
</evidence>
<dbReference type="SUPFAM" id="SSF48264">
    <property type="entry name" value="Cytochrome P450"/>
    <property type="match status" value="1"/>
</dbReference>
<comment type="similarity">
    <text evidence="4">Belongs to the cytochrome P450 family.</text>
</comment>
<evidence type="ECO:0000256" key="7">
    <source>
        <dbReference type="ARBA" id="ARBA00022824"/>
    </source>
</evidence>
<dbReference type="Proteomes" id="UP000826234">
    <property type="component" value="Unassembled WGS sequence"/>
</dbReference>
<dbReference type="InterPro" id="IPR036396">
    <property type="entry name" value="Cyt_P450_sf"/>
</dbReference>
<evidence type="ECO:0000256" key="10">
    <source>
        <dbReference type="ARBA" id="ARBA00023004"/>
    </source>
</evidence>
<dbReference type="InterPro" id="IPR002401">
    <property type="entry name" value="Cyt_P450_E_grp-I"/>
</dbReference>
<evidence type="ECO:0000256" key="8">
    <source>
        <dbReference type="ARBA" id="ARBA00022848"/>
    </source>
</evidence>
<proteinExistence type="inferred from homology"/>
<evidence type="ECO:0000313" key="13">
    <source>
        <dbReference type="EMBL" id="KAH0620191.1"/>
    </source>
</evidence>
<dbReference type="EMBL" id="JAIPUX010003289">
    <property type="protein sequence ID" value="KAH0620191.1"/>
    <property type="molecule type" value="Genomic_DNA"/>
</dbReference>
<evidence type="ECO:0000256" key="4">
    <source>
        <dbReference type="ARBA" id="ARBA00010617"/>
    </source>
</evidence>
<evidence type="ECO:0000313" key="14">
    <source>
        <dbReference type="Proteomes" id="UP000826234"/>
    </source>
</evidence>
<keyword evidence="9" id="KW-0560">Oxidoreductase</keyword>
<keyword evidence="7" id="KW-0256">Endoplasmic reticulum</keyword>
<dbReference type="InterPro" id="IPR050182">
    <property type="entry name" value="Cytochrome_P450_fam2"/>
</dbReference>
<evidence type="ECO:0000256" key="9">
    <source>
        <dbReference type="ARBA" id="ARBA00023002"/>
    </source>
</evidence>
<dbReference type="EC" id="1.14.14.1" evidence="5"/>